<feature type="compositionally biased region" description="Gly residues" evidence="1">
    <location>
        <begin position="112"/>
        <end position="131"/>
    </location>
</feature>
<organism evidence="3 4">
    <name type="scientific">Novosphingobium sediminicola</name>
    <dbReference type="NCBI Taxonomy" id="563162"/>
    <lineage>
        <taxon>Bacteria</taxon>
        <taxon>Pseudomonadati</taxon>
        <taxon>Pseudomonadota</taxon>
        <taxon>Alphaproteobacteria</taxon>
        <taxon>Sphingomonadales</taxon>
        <taxon>Sphingomonadaceae</taxon>
        <taxon>Novosphingobium</taxon>
    </lineage>
</organism>
<feature type="chain" id="PRO_5030593967" description="Lipoprotein" evidence="2">
    <location>
        <begin position="24"/>
        <end position="131"/>
    </location>
</feature>
<feature type="signal peptide" evidence="2">
    <location>
        <begin position="1"/>
        <end position="23"/>
    </location>
</feature>
<gene>
    <name evidence="3" type="ORF">GGR38_002534</name>
</gene>
<dbReference type="AlphaFoldDB" id="A0A7W6CFG6"/>
<accession>A0A7W6CFG6</accession>
<keyword evidence="4" id="KW-1185">Reference proteome</keyword>
<evidence type="ECO:0000313" key="3">
    <source>
        <dbReference type="EMBL" id="MBB3955578.1"/>
    </source>
</evidence>
<name>A0A7W6CFG6_9SPHN</name>
<comment type="caution">
    <text evidence="3">The sequence shown here is derived from an EMBL/GenBank/DDBJ whole genome shotgun (WGS) entry which is preliminary data.</text>
</comment>
<evidence type="ECO:0000256" key="1">
    <source>
        <dbReference type="SAM" id="MobiDB-lite"/>
    </source>
</evidence>
<reference evidence="3 4" key="1">
    <citation type="submission" date="2020-08" db="EMBL/GenBank/DDBJ databases">
        <title>Genomic Encyclopedia of Type Strains, Phase IV (KMG-IV): sequencing the most valuable type-strain genomes for metagenomic binning, comparative biology and taxonomic classification.</title>
        <authorList>
            <person name="Goeker M."/>
        </authorList>
    </citation>
    <scope>NUCLEOTIDE SEQUENCE [LARGE SCALE GENOMIC DNA]</scope>
    <source>
        <strain evidence="3 4">DSM 27057</strain>
    </source>
</reference>
<evidence type="ECO:0008006" key="5">
    <source>
        <dbReference type="Google" id="ProtNLM"/>
    </source>
</evidence>
<evidence type="ECO:0000256" key="2">
    <source>
        <dbReference type="SAM" id="SignalP"/>
    </source>
</evidence>
<keyword evidence="2" id="KW-0732">Signal</keyword>
<evidence type="ECO:0000313" key="4">
    <source>
        <dbReference type="Proteomes" id="UP000548867"/>
    </source>
</evidence>
<sequence>MTMKRTFSLLLLGFSTLPLAACADDYGYGVRAGYGPGPYAYNGWYDGYYGSIYDGYWGNDGYFYYRRGLGDRVYIRGDRGHFMREAPRGPHNFQPFHGSMSPGERMQMPHFPGGGGSGRQGGGGGGGHRHR</sequence>
<proteinExistence type="predicted"/>
<protein>
    <recommendedName>
        <fullName evidence="5">Lipoprotein</fullName>
    </recommendedName>
</protein>
<dbReference type="EMBL" id="JACIDX010000009">
    <property type="protein sequence ID" value="MBB3955578.1"/>
    <property type="molecule type" value="Genomic_DNA"/>
</dbReference>
<feature type="region of interest" description="Disordered" evidence="1">
    <location>
        <begin position="108"/>
        <end position="131"/>
    </location>
</feature>
<dbReference type="Proteomes" id="UP000548867">
    <property type="component" value="Unassembled WGS sequence"/>
</dbReference>
<dbReference type="RefSeq" id="WP_246404587.1">
    <property type="nucleotide sequence ID" value="NZ_JACIDX010000009.1"/>
</dbReference>